<dbReference type="Proteomes" id="UP000228781">
    <property type="component" value="Unassembled WGS sequence"/>
</dbReference>
<dbReference type="GO" id="GO:0003700">
    <property type="term" value="F:DNA-binding transcription factor activity"/>
    <property type="evidence" value="ECO:0007669"/>
    <property type="project" value="InterPro"/>
</dbReference>
<proteinExistence type="predicted"/>
<sequence>MPKVSKKNLGEMEKEVIKDFWAAINSLTGVERIVFLSHILTPTEIKMVAKRLAILKELKRYRTYHKISEKYGVMANTIGRMSNILHQSGEEFSAIIEKLIPKPPKPQKRSYGSRTMAGTRRIFGL</sequence>
<dbReference type="EMBL" id="PFSK01000049">
    <property type="protein sequence ID" value="PJC21752.1"/>
    <property type="molecule type" value="Genomic_DNA"/>
</dbReference>
<accession>A0A2M8EHN4</accession>
<dbReference type="AlphaFoldDB" id="A0A2M8EHN4"/>
<name>A0A2M8EHN4_UNCKA</name>
<dbReference type="GO" id="GO:0043565">
    <property type="term" value="F:sequence-specific DNA binding"/>
    <property type="evidence" value="ECO:0007669"/>
    <property type="project" value="InterPro"/>
</dbReference>
<reference evidence="2" key="1">
    <citation type="submission" date="2017-09" db="EMBL/GenBank/DDBJ databases">
        <title>Depth-based differentiation of microbial function through sediment-hosted aquifers and enrichment of novel symbionts in the deep terrestrial subsurface.</title>
        <authorList>
            <person name="Probst A.J."/>
            <person name="Ladd B."/>
            <person name="Jarett J.K."/>
            <person name="Geller-Mcgrath D.E."/>
            <person name="Sieber C.M.K."/>
            <person name="Emerson J.B."/>
            <person name="Anantharaman K."/>
            <person name="Thomas B.C."/>
            <person name="Malmstrom R."/>
            <person name="Stieglmeier M."/>
            <person name="Klingl A."/>
            <person name="Woyke T."/>
            <person name="Ryan C.M."/>
            <person name="Banfield J.F."/>
        </authorList>
    </citation>
    <scope>NUCLEOTIDE SEQUENCE [LARGE SCALE GENOMIC DNA]</scope>
</reference>
<dbReference type="Gene3D" id="1.10.1270.10">
    <property type="entry name" value="TrpR-like"/>
    <property type="match status" value="1"/>
</dbReference>
<gene>
    <name evidence="1" type="ORF">CO059_03130</name>
</gene>
<evidence type="ECO:0000313" key="1">
    <source>
        <dbReference type="EMBL" id="PJC21752.1"/>
    </source>
</evidence>
<evidence type="ECO:0000313" key="2">
    <source>
        <dbReference type="Proteomes" id="UP000228781"/>
    </source>
</evidence>
<dbReference type="InterPro" id="IPR000831">
    <property type="entry name" value="Trp_repress"/>
</dbReference>
<dbReference type="SUPFAM" id="SSF48295">
    <property type="entry name" value="TrpR-like"/>
    <property type="match status" value="1"/>
</dbReference>
<dbReference type="InterPro" id="IPR038116">
    <property type="entry name" value="TrpR-like_sf"/>
</dbReference>
<comment type="caution">
    <text evidence="1">The sequence shown here is derived from an EMBL/GenBank/DDBJ whole genome shotgun (WGS) entry which is preliminary data.</text>
</comment>
<dbReference type="InterPro" id="IPR010921">
    <property type="entry name" value="Trp_repressor/repl_initiator"/>
</dbReference>
<dbReference type="Pfam" id="PF01371">
    <property type="entry name" value="Trp_repressor"/>
    <property type="match status" value="1"/>
</dbReference>
<organism evidence="1 2">
    <name type="scientific">candidate division WWE3 bacterium CG_4_9_14_0_2_um_filter_48_10</name>
    <dbReference type="NCBI Taxonomy" id="1975078"/>
    <lineage>
        <taxon>Bacteria</taxon>
        <taxon>Katanobacteria</taxon>
    </lineage>
</organism>
<protein>
    <submittedName>
        <fullName evidence="1">Uncharacterized protein</fullName>
    </submittedName>
</protein>